<dbReference type="Proteomes" id="UP000290682">
    <property type="component" value="Unassembled WGS sequence"/>
</dbReference>
<comment type="caution">
    <text evidence="2">The sequence shown here is derived from an EMBL/GenBank/DDBJ whole genome shotgun (WGS) entry which is preliminary data.</text>
</comment>
<keyword evidence="3" id="KW-1185">Reference proteome</keyword>
<accession>A0ABY0FIV1</accession>
<name>A0ABY0FIV1_9NEIS</name>
<keyword evidence="1" id="KW-0732">Signal</keyword>
<evidence type="ECO:0000256" key="1">
    <source>
        <dbReference type="SAM" id="SignalP"/>
    </source>
</evidence>
<reference evidence="2 3" key="1">
    <citation type="submission" date="2018-10" db="EMBL/GenBank/DDBJ databases">
        <title>Draft genome of Fastidiocella sp. strain 375T, a bacterium isolated from a karstic cave dripping water.</title>
        <authorList>
            <person name="Coelho C."/>
            <person name="Verissimo A."/>
            <person name="Tiago I."/>
        </authorList>
    </citation>
    <scope>NUCLEOTIDE SEQUENCE [LARGE SCALE GENOMIC DNA]</scope>
    <source>
        <strain evidence="2 3">CAVE-375</strain>
    </source>
</reference>
<protein>
    <recommendedName>
        <fullName evidence="4">DUF4148 domain-containing protein</fullName>
    </recommendedName>
</protein>
<gene>
    <name evidence="2" type="ORF">EBB06_01330</name>
</gene>
<evidence type="ECO:0008006" key="4">
    <source>
        <dbReference type="Google" id="ProtNLM"/>
    </source>
</evidence>
<evidence type="ECO:0000313" key="3">
    <source>
        <dbReference type="Proteomes" id="UP000290682"/>
    </source>
</evidence>
<feature type="signal peptide" evidence="1">
    <location>
        <begin position="1"/>
        <end position="20"/>
    </location>
</feature>
<dbReference type="EMBL" id="REGR01000001">
    <property type="protein sequence ID" value="RXZ45482.1"/>
    <property type="molecule type" value="Genomic_DNA"/>
</dbReference>
<feature type="chain" id="PRO_5046720564" description="DUF4148 domain-containing protein" evidence="1">
    <location>
        <begin position="21"/>
        <end position="82"/>
    </location>
</feature>
<evidence type="ECO:0000313" key="2">
    <source>
        <dbReference type="EMBL" id="RXZ45482.1"/>
    </source>
</evidence>
<organism evidence="2 3">
    <name type="scientific">Crenobacter cavernae</name>
    <dbReference type="NCBI Taxonomy" id="2290923"/>
    <lineage>
        <taxon>Bacteria</taxon>
        <taxon>Pseudomonadati</taxon>
        <taxon>Pseudomonadota</taxon>
        <taxon>Betaproteobacteria</taxon>
        <taxon>Neisseriales</taxon>
        <taxon>Neisseriaceae</taxon>
        <taxon>Crenobacter</taxon>
    </lineage>
</organism>
<sequence length="82" mass="8795">MKKLVLTALSLSVLASAAFADGGDNARAFIERNAVHSQYVQATSAQRQEPASGFKVQAPSPEALSHYADHAIKNNPENDRSK</sequence>
<proteinExistence type="predicted"/>